<evidence type="ECO:0000313" key="1">
    <source>
        <dbReference type="EMBL" id="JAH15698.1"/>
    </source>
</evidence>
<name>A0A0E9QHX5_ANGAN</name>
<protein>
    <submittedName>
        <fullName evidence="1">Uncharacterized protein</fullName>
    </submittedName>
</protein>
<accession>A0A0E9QHX5</accession>
<proteinExistence type="predicted"/>
<reference evidence="1" key="1">
    <citation type="submission" date="2014-11" db="EMBL/GenBank/DDBJ databases">
        <authorList>
            <person name="Amaro Gonzalez C."/>
        </authorList>
    </citation>
    <scope>NUCLEOTIDE SEQUENCE</scope>
</reference>
<reference evidence="1" key="2">
    <citation type="journal article" date="2015" name="Fish Shellfish Immunol.">
        <title>Early steps in the European eel (Anguilla anguilla)-Vibrio vulnificus interaction in the gills: Role of the RtxA13 toxin.</title>
        <authorList>
            <person name="Callol A."/>
            <person name="Pajuelo D."/>
            <person name="Ebbesson L."/>
            <person name="Teles M."/>
            <person name="MacKenzie S."/>
            <person name="Amaro C."/>
        </authorList>
    </citation>
    <scope>NUCLEOTIDE SEQUENCE</scope>
</reference>
<organism evidence="1">
    <name type="scientific">Anguilla anguilla</name>
    <name type="common">European freshwater eel</name>
    <name type="synonym">Muraena anguilla</name>
    <dbReference type="NCBI Taxonomy" id="7936"/>
    <lineage>
        <taxon>Eukaryota</taxon>
        <taxon>Metazoa</taxon>
        <taxon>Chordata</taxon>
        <taxon>Craniata</taxon>
        <taxon>Vertebrata</taxon>
        <taxon>Euteleostomi</taxon>
        <taxon>Actinopterygii</taxon>
        <taxon>Neopterygii</taxon>
        <taxon>Teleostei</taxon>
        <taxon>Anguilliformes</taxon>
        <taxon>Anguillidae</taxon>
        <taxon>Anguilla</taxon>
    </lineage>
</organism>
<sequence length="39" mass="4386">METGLRTPLIHGPSVRRHSYDYAPSLRCKSSLKMTLLGI</sequence>
<dbReference type="EMBL" id="GBXM01092879">
    <property type="protein sequence ID" value="JAH15698.1"/>
    <property type="molecule type" value="Transcribed_RNA"/>
</dbReference>
<dbReference type="AlphaFoldDB" id="A0A0E9QHX5"/>